<feature type="coiled-coil region" evidence="1">
    <location>
        <begin position="13"/>
        <end position="54"/>
    </location>
</feature>
<sequence length="114" mass="13146">MSGAVNVESPKTLSEAKRLLQIEIDRANRLQREHNEAKAEIASLKNLLIEEKKKAGWTDYWKGNFELMKDTAVDLDEKLKAARIQGEKDRTAFGPRRETSTVVLPDRVRFQYPF</sequence>
<name>A0A3G5A1G4_9VIRU</name>
<evidence type="ECO:0000313" key="2">
    <source>
        <dbReference type="EMBL" id="AYV81032.1"/>
    </source>
</evidence>
<protein>
    <submittedName>
        <fullName evidence="2">Uncharacterized protein</fullName>
    </submittedName>
</protein>
<dbReference type="EMBL" id="MK072256">
    <property type="protein sequence ID" value="AYV81032.1"/>
    <property type="molecule type" value="Genomic_DNA"/>
</dbReference>
<evidence type="ECO:0000256" key="1">
    <source>
        <dbReference type="SAM" id="Coils"/>
    </source>
</evidence>
<organism evidence="2">
    <name type="scientific">Harvfovirus sp</name>
    <dbReference type="NCBI Taxonomy" id="2487768"/>
    <lineage>
        <taxon>Viruses</taxon>
        <taxon>Varidnaviria</taxon>
        <taxon>Bamfordvirae</taxon>
        <taxon>Nucleocytoviricota</taxon>
        <taxon>Megaviricetes</taxon>
        <taxon>Imitervirales</taxon>
        <taxon>Mimiviridae</taxon>
        <taxon>Klosneuvirinae</taxon>
    </lineage>
</organism>
<gene>
    <name evidence="2" type="ORF">Harvfovirus14_13</name>
</gene>
<reference evidence="2" key="1">
    <citation type="submission" date="2018-10" db="EMBL/GenBank/DDBJ databases">
        <title>Hidden diversity of soil giant viruses.</title>
        <authorList>
            <person name="Schulz F."/>
            <person name="Alteio L."/>
            <person name="Goudeau D."/>
            <person name="Ryan E.M."/>
            <person name="Malmstrom R.R."/>
            <person name="Blanchard J."/>
            <person name="Woyke T."/>
        </authorList>
    </citation>
    <scope>NUCLEOTIDE SEQUENCE</scope>
    <source>
        <strain evidence="2">HAV1</strain>
    </source>
</reference>
<keyword evidence="1" id="KW-0175">Coiled coil</keyword>
<proteinExistence type="predicted"/>
<accession>A0A3G5A1G4</accession>